<dbReference type="Pfam" id="PF18199">
    <property type="entry name" value="Dynein_C"/>
    <property type="match status" value="2"/>
</dbReference>
<evidence type="ECO:0000256" key="9">
    <source>
        <dbReference type="ARBA" id="ARBA00023069"/>
    </source>
</evidence>
<feature type="domain" description="Dynein heavy chain C-terminal" evidence="16">
    <location>
        <begin position="768"/>
        <end position="1002"/>
    </location>
</feature>
<dbReference type="Gene3D" id="1.10.8.720">
    <property type="entry name" value="Region D6 of dynein motor"/>
    <property type="match status" value="1"/>
</dbReference>
<evidence type="ECO:0000256" key="4">
    <source>
        <dbReference type="ARBA" id="ARBA00022701"/>
    </source>
</evidence>
<evidence type="ECO:0000256" key="11">
    <source>
        <dbReference type="ARBA" id="ARBA00023212"/>
    </source>
</evidence>
<keyword evidence="10" id="KW-0505">Motor protein</keyword>
<feature type="domain" description="Dynein heavy chain AAA lid" evidence="15">
    <location>
        <begin position="590"/>
        <end position="735"/>
    </location>
</feature>
<dbReference type="PANTHER" id="PTHR46961">
    <property type="entry name" value="DYNEIN HEAVY CHAIN 1, AXONEMAL-LIKE PROTEIN"/>
    <property type="match status" value="1"/>
</dbReference>
<dbReference type="Gene3D" id="6.10.140.1060">
    <property type="match status" value="1"/>
</dbReference>
<evidence type="ECO:0000313" key="18">
    <source>
        <dbReference type="Proteomes" id="UP001497525"/>
    </source>
</evidence>
<comment type="similarity">
    <text evidence="2">Belongs to the dynein heavy chain family.</text>
</comment>
<feature type="domain" description="Dynein heavy chain ATP-binding dynein motor region" evidence="14">
    <location>
        <begin position="2"/>
        <end position="155"/>
    </location>
</feature>
<evidence type="ECO:0008006" key="19">
    <source>
        <dbReference type="Google" id="ProtNLM"/>
    </source>
</evidence>
<evidence type="ECO:0000256" key="12">
    <source>
        <dbReference type="ARBA" id="ARBA00023273"/>
    </source>
</evidence>
<organism evidence="17 18">
    <name type="scientific">Calicophoron daubneyi</name>
    <name type="common">Rumen fluke</name>
    <name type="synonym">Paramphistomum daubneyi</name>
    <dbReference type="NCBI Taxonomy" id="300641"/>
    <lineage>
        <taxon>Eukaryota</taxon>
        <taxon>Metazoa</taxon>
        <taxon>Spiralia</taxon>
        <taxon>Lophotrochozoa</taxon>
        <taxon>Platyhelminthes</taxon>
        <taxon>Trematoda</taxon>
        <taxon>Digenea</taxon>
        <taxon>Plagiorchiida</taxon>
        <taxon>Pronocephalata</taxon>
        <taxon>Paramphistomoidea</taxon>
        <taxon>Paramphistomidae</taxon>
        <taxon>Calicophoron</taxon>
    </lineage>
</organism>
<dbReference type="InterPro" id="IPR043160">
    <property type="entry name" value="Dynein_C_barrel"/>
</dbReference>
<dbReference type="InterPro" id="IPR042219">
    <property type="entry name" value="AAA_lid_11_sf"/>
</dbReference>
<accession>A0AAV2TQV6</accession>
<evidence type="ECO:0000256" key="6">
    <source>
        <dbReference type="ARBA" id="ARBA00022840"/>
    </source>
</evidence>
<feature type="domain" description="Dynein heavy chain region D6 P-loop" evidence="13">
    <location>
        <begin position="402"/>
        <end position="479"/>
    </location>
</feature>
<reference evidence="17" key="1">
    <citation type="submission" date="2024-06" db="EMBL/GenBank/DDBJ databases">
        <authorList>
            <person name="Liu X."/>
            <person name="Lenzi L."/>
            <person name="Haldenby T S."/>
            <person name="Uol C."/>
        </authorList>
    </citation>
    <scope>NUCLEOTIDE SEQUENCE</scope>
</reference>
<dbReference type="FunFam" id="1.10.8.1220:FF:000001">
    <property type="entry name" value="Dynein axonemal heavy chain 5"/>
    <property type="match status" value="1"/>
</dbReference>
<dbReference type="PANTHER" id="PTHR46961:SF19">
    <property type="entry name" value="DYNEIN HEAVY CHAIN 5, AXONEMAL"/>
    <property type="match status" value="1"/>
</dbReference>
<evidence type="ECO:0000256" key="8">
    <source>
        <dbReference type="ARBA" id="ARBA00023054"/>
    </source>
</evidence>
<gene>
    <name evidence="17" type="ORF">CDAUBV1_LOCUS14953</name>
</gene>
<dbReference type="GO" id="GO:0051959">
    <property type="term" value="F:dynein light intermediate chain binding"/>
    <property type="evidence" value="ECO:0007669"/>
    <property type="project" value="InterPro"/>
</dbReference>
<dbReference type="GO" id="GO:0008569">
    <property type="term" value="F:minus-end-directed microtubule motor activity"/>
    <property type="evidence" value="ECO:0007669"/>
    <property type="project" value="InterPro"/>
</dbReference>
<evidence type="ECO:0000256" key="10">
    <source>
        <dbReference type="ARBA" id="ARBA00023175"/>
    </source>
</evidence>
<dbReference type="InterPro" id="IPR027417">
    <property type="entry name" value="P-loop_NTPase"/>
</dbReference>
<evidence type="ECO:0000256" key="7">
    <source>
        <dbReference type="ARBA" id="ARBA00023017"/>
    </source>
</evidence>
<evidence type="ECO:0000313" key="17">
    <source>
        <dbReference type="EMBL" id="CAL5139760.1"/>
    </source>
</evidence>
<sequence length="1148" mass="131144">MDLGRPLLIEDLLEDVPPLLDDLVTQNITKTDVLRHVKLGDRQVTMRPGFKLFMGTQLANPKFPPELGTRLCLIDFTITPKGLEDQLLARVINIERQKVERTRIELMASVAAGRRQVKELEETLLQRLVSCEGSLVDDLDLIVVLQHTKDTAQTVAKQLSQAADAEAEIEQAREEFRPVAARGSLIFFLLSNMTAVNKMYQNGLPQFISLFDGSLLYSEKSVITQKRIQKILRYMTSSMWSFYMRSLYKKDRIIFTLMLAIRISLFAGAIKPEELEVFVRGGSAYSLDDCPPKPARWISDMTWTNLRALSTLPTFSKIMEHVTQHERQWRHWYDREAPEDSAFPNPYETETKPFLRLLVLRCWCLDRVLPQAKRFIVRTLGPEYIEDVLLNFEILYAQSTSWTPMLNLLSTGADPSPLIEQLAKKKHIELHAVAMGQGQDVQARQAVNHAMNEGSWVLLQNCHLSMNYMKELYSLVMTNAPKSGMLSSRYMQEGAVDSSLSVAPFTDYSSKSVSITIESESTSTASSPSVQANNFRLWMTAAENDKFPVNLLQGSIKYTNQEPEGIKASLLRAYSDVTQDLLDACISSEWKTMLYTLAFMHCTLQERRKYGALGWSVPYDFTHSDFTASLQFIQNHVDSVEFSKKNTKFSGVDWKCVRYMIGEIQYGGRITDDLDRRLLNTFTARFFHEQMFGTDFDLAPGYTVPLLNTVAQYEAHIQCLPTRDSPEAFHLHPNADIDYSNRTGAYIVDCFRVMTPKGHTENVLEESVSEDTSSVEKTVQNKEAVVTQVCNEMLSKLPTPIKAGQLSDRLEVMGLLQPMHIFLRQEIERMNYLLRMLSSNIRSLNMALQGIIAMSQQLRETMDVIYEAKVPPSWIKVSWETSTLGFWFSELLDRFNQVYTWLWESRPLSFWITGFFNPQSFLTALRQEVARQNPNWALESVVLCNRVTRMSLEEIRERPVDGVYVHGLYLQGACWDYRIARIIEPRPKQLFDPLPVINFSAQMEIAPGQYIGGFSTPETPPGKFTFRAPPKPKKMARMSITIPNKIKLPLLMEKPREGDTLSSYGRMNDAENGPIRRKMTALPPLTKVIPRTSSYELNEGSSTRIYIAPIYKKMTRTSVNYITMVQLPCSRSAEHWILRSVAVIGDLR</sequence>
<dbReference type="GO" id="GO:0005930">
    <property type="term" value="C:axoneme"/>
    <property type="evidence" value="ECO:0007669"/>
    <property type="project" value="UniProtKB-SubCell"/>
</dbReference>
<dbReference type="Pfam" id="PF12781">
    <property type="entry name" value="AAA_9"/>
    <property type="match status" value="1"/>
</dbReference>
<dbReference type="Gene3D" id="3.10.490.20">
    <property type="match status" value="1"/>
</dbReference>
<evidence type="ECO:0000259" key="15">
    <source>
        <dbReference type="Pfam" id="PF18198"/>
    </source>
</evidence>
<proteinExistence type="inferred from homology"/>
<keyword evidence="12" id="KW-0966">Cell projection</keyword>
<evidence type="ECO:0000259" key="14">
    <source>
        <dbReference type="Pfam" id="PF12781"/>
    </source>
</evidence>
<evidence type="ECO:0000259" key="16">
    <source>
        <dbReference type="Pfam" id="PF18199"/>
    </source>
</evidence>
<dbReference type="GO" id="GO:0030286">
    <property type="term" value="C:dynein complex"/>
    <property type="evidence" value="ECO:0007669"/>
    <property type="project" value="UniProtKB-KW"/>
</dbReference>
<keyword evidence="7" id="KW-0243">Dynein</keyword>
<dbReference type="GO" id="GO:0045505">
    <property type="term" value="F:dynein intermediate chain binding"/>
    <property type="evidence" value="ECO:0007669"/>
    <property type="project" value="InterPro"/>
</dbReference>
<evidence type="ECO:0000256" key="3">
    <source>
        <dbReference type="ARBA" id="ARBA00022490"/>
    </source>
</evidence>
<dbReference type="Gene3D" id="3.40.50.300">
    <property type="entry name" value="P-loop containing nucleotide triphosphate hydrolases"/>
    <property type="match status" value="2"/>
</dbReference>
<dbReference type="InterPro" id="IPR041228">
    <property type="entry name" value="Dynein_C"/>
</dbReference>
<keyword evidence="4" id="KW-0493">Microtubule</keyword>
<dbReference type="Gene3D" id="1.10.8.1220">
    <property type="match status" value="1"/>
</dbReference>
<evidence type="ECO:0000256" key="2">
    <source>
        <dbReference type="ARBA" id="ARBA00008887"/>
    </source>
</evidence>
<dbReference type="GO" id="GO:0005874">
    <property type="term" value="C:microtubule"/>
    <property type="evidence" value="ECO:0007669"/>
    <property type="project" value="UniProtKB-KW"/>
</dbReference>
<dbReference type="EMBL" id="CAXLJL010000634">
    <property type="protein sequence ID" value="CAL5139760.1"/>
    <property type="molecule type" value="Genomic_DNA"/>
</dbReference>
<dbReference type="Pfam" id="PF03028">
    <property type="entry name" value="Dynein_heavy"/>
    <property type="match status" value="1"/>
</dbReference>
<keyword evidence="11" id="KW-0206">Cytoskeleton</keyword>
<comment type="caution">
    <text evidence="17">The sequence shown here is derived from an EMBL/GenBank/DDBJ whole genome shotgun (WGS) entry which is preliminary data.</text>
</comment>
<keyword evidence="8" id="KW-0175">Coiled coil</keyword>
<dbReference type="Gene3D" id="1.20.1270.280">
    <property type="match status" value="1"/>
</dbReference>
<keyword evidence="9" id="KW-0969">Cilium</keyword>
<keyword evidence="3" id="KW-0963">Cytoplasm</keyword>
<evidence type="ECO:0000256" key="1">
    <source>
        <dbReference type="ARBA" id="ARBA00004430"/>
    </source>
</evidence>
<protein>
    <recommendedName>
        <fullName evidence="19">Dynein heavy chain</fullName>
    </recommendedName>
</protein>
<dbReference type="InterPro" id="IPR004273">
    <property type="entry name" value="Dynein_heavy_D6_P-loop"/>
</dbReference>
<keyword evidence="5" id="KW-0547">Nucleotide-binding</keyword>
<comment type="subcellular location">
    <subcellularLocation>
        <location evidence="1">Cytoplasm</location>
        <location evidence="1">Cytoskeleton</location>
        <location evidence="1">Cilium axoneme</location>
    </subcellularLocation>
</comment>
<dbReference type="Pfam" id="PF18198">
    <property type="entry name" value="AAA_lid_11"/>
    <property type="match status" value="1"/>
</dbReference>
<dbReference type="Proteomes" id="UP001497525">
    <property type="component" value="Unassembled WGS sequence"/>
</dbReference>
<dbReference type="InterPro" id="IPR026983">
    <property type="entry name" value="DHC"/>
</dbReference>
<evidence type="ECO:0000259" key="13">
    <source>
        <dbReference type="Pfam" id="PF03028"/>
    </source>
</evidence>
<dbReference type="GO" id="GO:0005524">
    <property type="term" value="F:ATP binding"/>
    <property type="evidence" value="ECO:0007669"/>
    <property type="project" value="UniProtKB-KW"/>
</dbReference>
<name>A0AAV2TQV6_CALDB</name>
<keyword evidence="6" id="KW-0067">ATP-binding</keyword>
<dbReference type="GO" id="GO:0007018">
    <property type="term" value="P:microtubule-based movement"/>
    <property type="evidence" value="ECO:0007669"/>
    <property type="project" value="InterPro"/>
</dbReference>
<feature type="domain" description="Dynein heavy chain C-terminal" evidence="16">
    <location>
        <begin position="1082"/>
        <end position="1144"/>
    </location>
</feature>
<dbReference type="AlphaFoldDB" id="A0AAV2TQV6"/>
<evidence type="ECO:0000256" key="5">
    <source>
        <dbReference type="ARBA" id="ARBA00022741"/>
    </source>
</evidence>
<dbReference type="InterPro" id="IPR041658">
    <property type="entry name" value="AAA_lid_11"/>
</dbReference>
<dbReference type="InterPro" id="IPR035706">
    <property type="entry name" value="AAA_9"/>
</dbReference>